<organism evidence="1 2">
    <name type="scientific">Vibrio aquimaris</name>
    <dbReference type="NCBI Taxonomy" id="2587862"/>
    <lineage>
        <taxon>Bacteria</taxon>
        <taxon>Pseudomonadati</taxon>
        <taxon>Pseudomonadota</taxon>
        <taxon>Gammaproteobacteria</taxon>
        <taxon>Vibrionales</taxon>
        <taxon>Vibrionaceae</taxon>
        <taxon>Vibrio</taxon>
    </lineage>
</organism>
<accession>A0A5P9CHH4</accession>
<dbReference type="EMBL" id="CP045350">
    <property type="protein sequence ID" value="QFT25684.1"/>
    <property type="molecule type" value="Genomic_DNA"/>
</dbReference>
<gene>
    <name evidence="1" type="ORF">FIV01_04510</name>
</gene>
<dbReference type="RefSeq" id="WP_152429924.1">
    <property type="nucleotide sequence ID" value="NZ_CBCSDK010000003.1"/>
</dbReference>
<dbReference type="AlphaFoldDB" id="A0A5P9CHH4"/>
<protein>
    <submittedName>
        <fullName evidence="1">Uncharacterized protein</fullName>
    </submittedName>
</protein>
<dbReference type="OrthoDB" id="9961208at2"/>
<dbReference type="Proteomes" id="UP000326936">
    <property type="component" value="Chromosome"/>
</dbReference>
<sequence>MKLNLFTSEAKRPAYQCGSTNTSFQVRRVFSKKSKAPYTEINSAVKSTERNGTHQRIIDKAMKKTLAEAKKPTKKESNIQYETLYNHVVFRATSEVNAHLEKKANEIKNPDRIKQAQRNIEKNLKNHLNTDCLMNSGPLRTYLVSGMEKNMARLSKKEREELISLAYKQLDQNIDEIIRTQKLDTYSVKEVTQYVNLLVNNEFPEKIKEVATPSSVIQEKRTFKKLLTRDQDFPMAFRHHQR</sequence>
<evidence type="ECO:0000313" key="1">
    <source>
        <dbReference type="EMBL" id="QFT25684.1"/>
    </source>
</evidence>
<keyword evidence="2" id="KW-1185">Reference proteome</keyword>
<name>A0A5P9CHH4_9VIBR</name>
<proteinExistence type="predicted"/>
<dbReference type="KEGG" id="vaq:FIV01_04510"/>
<reference evidence="1 2" key="1">
    <citation type="submission" date="2019-10" db="EMBL/GenBank/DDBJ databases">
        <title>Complete genome sequence of Vibrio sp. strain THAF100, isolated from non-filtered water from the water column of tank 6 of a marine aquarium containing stony-coral fragments. Water maintained at 26 degree C.</title>
        <authorList>
            <person name="Ruckert C."/>
            <person name="Franco A."/>
            <person name="Kalinowski J."/>
            <person name="Glaeser S."/>
        </authorList>
    </citation>
    <scope>NUCLEOTIDE SEQUENCE [LARGE SCALE GENOMIC DNA]</scope>
    <source>
        <strain evidence="1 2">THAF100</strain>
    </source>
</reference>
<evidence type="ECO:0000313" key="2">
    <source>
        <dbReference type="Proteomes" id="UP000326936"/>
    </source>
</evidence>